<name>A0AA38HF54_9TREE</name>
<feature type="compositionally biased region" description="Pro residues" evidence="1">
    <location>
        <begin position="284"/>
        <end position="303"/>
    </location>
</feature>
<feature type="compositionally biased region" description="Acidic residues" evidence="1">
    <location>
        <begin position="1008"/>
        <end position="1018"/>
    </location>
</feature>
<dbReference type="SMART" id="SM01293">
    <property type="entry name" value="DUF3402"/>
    <property type="match status" value="1"/>
</dbReference>
<dbReference type="Pfam" id="PF07923">
    <property type="entry name" value="N1221"/>
    <property type="match status" value="1"/>
</dbReference>
<organism evidence="4 5">
    <name type="scientific">Dioszegia hungarica</name>
    <dbReference type="NCBI Taxonomy" id="4972"/>
    <lineage>
        <taxon>Eukaryota</taxon>
        <taxon>Fungi</taxon>
        <taxon>Dikarya</taxon>
        <taxon>Basidiomycota</taxon>
        <taxon>Agaricomycotina</taxon>
        <taxon>Tremellomycetes</taxon>
        <taxon>Tremellales</taxon>
        <taxon>Bulleribasidiaceae</taxon>
        <taxon>Dioszegia</taxon>
    </lineage>
</organism>
<dbReference type="InterPro" id="IPR021819">
    <property type="entry name" value="Far11/STRP_C"/>
</dbReference>
<reference evidence="4" key="1">
    <citation type="journal article" date="2022" name="G3 (Bethesda)">
        <title>High quality genome of the basidiomycete yeast Dioszegia hungarica PDD-24b-2 isolated from cloud water.</title>
        <authorList>
            <person name="Jarrige D."/>
            <person name="Haridas S."/>
            <person name="Bleykasten-Grosshans C."/>
            <person name="Joly M."/>
            <person name="Nadalig T."/>
            <person name="Sancelme M."/>
            <person name="Vuilleumier S."/>
            <person name="Grigoriev I.V."/>
            <person name="Amato P."/>
            <person name="Bringel F."/>
        </authorList>
    </citation>
    <scope>NUCLEOTIDE SEQUENCE</scope>
    <source>
        <strain evidence="4">PDD-24b-2</strain>
    </source>
</reference>
<feature type="compositionally biased region" description="Low complexity" evidence="1">
    <location>
        <begin position="853"/>
        <end position="863"/>
    </location>
</feature>
<dbReference type="AlphaFoldDB" id="A0AA38HF54"/>
<dbReference type="GeneID" id="77725266"/>
<dbReference type="Pfam" id="PF11882">
    <property type="entry name" value="DUF3402"/>
    <property type="match status" value="1"/>
</dbReference>
<dbReference type="SMART" id="SM01292">
    <property type="entry name" value="N1221"/>
    <property type="match status" value="1"/>
</dbReference>
<protein>
    <submittedName>
        <fullName evidence="4">Cell cycle arrest in response to pheromone-related protein</fullName>
    </submittedName>
</protein>
<feature type="region of interest" description="Disordered" evidence="1">
    <location>
        <begin position="906"/>
        <end position="1052"/>
    </location>
</feature>
<dbReference type="EMBL" id="JAKWFO010000001">
    <property type="protein sequence ID" value="KAI9639565.1"/>
    <property type="molecule type" value="Genomic_DNA"/>
</dbReference>
<feature type="compositionally biased region" description="Basic and acidic residues" evidence="1">
    <location>
        <begin position="927"/>
        <end position="938"/>
    </location>
</feature>
<keyword evidence="5" id="KW-1185">Reference proteome</keyword>
<feature type="domain" description="Far11/STRP N-terminal" evidence="2">
    <location>
        <begin position="1"/>
        <end position="248"/>
    </location>
</feature>
<feature type="compositionally biased region" description="Low complexity" evidence="1">
    <location>
        <begin position="985"/>
        <end position="995"/>
    </location>
</feature>
<sequence length="1052" mass="117041">EWTEASASRRKAFMEVQLEHLESSVPEKRWAAQGRLLYLLQVGCFAETTSPSEQLFWIRENAATLRSVDGVASLVLGLRDAAKRYNAASDLPEKVGSTSGSSMNAVDPYDDRSAEFMDLLAMLYFVIGVCRTDDTFGDELMAMSPPLPLVLFQMIAALKDRLPKGYPVKKVLLLLWKTLLACLGGMKEVAKARNLSRELSGLPPSEKNFTKASPMDITSFRRDTSVKYPTFAPPSSTTLPVSNEKLADGIRPLPPRANYHTTDLPPLNIPPSSQSIQAGGAPPTSNPMPGTPAPTPPASPVPPAKKRQQYQTDQTKPYIFPYSRSAASANPSYLVPYAIAEADNLYNRHSYVSLGLYQLWEAREDCLREERGLGVSGLIGFSKLAVGEEEIDEAEEEQMRREWMFEEEEMEAERRGDEDGVRRARERKQASRRLYRVDIIYKSTLPIMQSCVIVLLKLLLATVTGPGAIQATVANAAMPPGVASPANEYPPNENTTPPTREDIDVARHREITSKAVSAIVVLMLKWFKASHVLKFHYLAQLLFDSNCLLLVLKMFGLSDVAVAVQTKNEWEDFNFFRYCELNCSKNHPQPSTPTPPSRSRPREIEVLSEYSWRNFFSTINFIKILQKMTKHRTHRTFMLHQYKSSSILKRMLRVQQPMLQLQVLKLIKSQMPWCGRKWRTTPTNMKLITAIYLNCRPELRDPWLAGQDLDLEPEDAMPQETALRTLVHFYNQKHYPAAPSQSYFGADGGHRHTESTSAFQLDDPSIPVQAHARHPSLSSSDSDVFPPRRTDSASLPYNPDGMIDFWLHEYEDVLGEVFGDGEGLGDWDDLGIPPNSPRRASYGSASGAGSGSSFGFAGDSFNSPPSPRGHAPGSGGDFGGEVPMPKAAERDDRAWNALGEIMRARTGREEDEISDSESVVSVGELGEGARMDDGRSEGEDGSGVEDEGEAQRQRRRSQNESTWAAMAEETLSLMPRSPAERRRSSSSGSHSSPLRPIIPPSGRIEDINVFDDDDEEQEDMRGPMPLMPGINGEDARERGSMPVDEVELVYGE</sequence>
<proteinExistence type="predicted"/>
<feature type="domain" description="Far11/STRP C-terminal" evidence="3">
    <location>
        <begin position="336"/>
        <end position="810"/>
    </location>
</feature>
<gene>
    <name evidence="4" type="ORF">MKK02DRAFT_19255</name>
</gene>
<evidence type="ECO:0000313" key="5">
    <source>
        <dbReference type="Proteomes" id="UP001164286"/>
    </source>
</evidence>
<dbReference type="GO" id="GO:0005829">
    <property type="term" value="C:cytosol"/>
    <property type="evidence" value="ECO:0007669"/>
    <property type="project" value="TreeGrafter"/>
</dbReference>
<feature type="non-terminal residue" evidence="4">
    <location>
        <position position="1052"/>
    </location>
</feature>
<comment type="caution">
    <text evidence="4">The sequence shown here is derived from an EMBL/GenBank/DDBJ whole genome shotgun (WGS) entry which is preliminary data.</text>
</comment>
<feature type="compositionally biased region" description="Acidic residues" evidence="1">
    <location>
        <begin position="939"/>
        <end position="948"/>
    </location>
</feature>
<dbReference type="PANTHER" id="PTHR13239:SF4">
    <property type="entry name" value="AT25231P"/>
    <property type="match status" value="1"/>
</dbReference>
<feature type="region of interest" description="Disordered" evidence="1">
    <location>
        <begin position="228"/>
        <end position="312"/>
    </location>
</feature>
<feature type="region of interest" description="Disordered" evidence="1">
    <location>
        <begin position="825"/>
        <end position="891"/>
    </location>
</feature>
<evidence type="ECO:0000259" key="3">
    <source>
        <dbReference type="SMART" id="SM01293"/>
    </source>
</evidence>
<evidence type="ECO:0000256" key="1">
    <source>
        <dbReference type="SAM" id="MobiDB-lite"/>
    </source>
</evidence>
<evidence type="ECO:0000259" key="2">
    <source>
        <dbReference type="SMART" id="SM01292"/>
    </source>
</evidence>
<dbReference type="InterPro" id="IPR040185">
    <property type="entry name" value="Far11/STRP"/>
</dbReference>
<accession>A0AA38HF54</accession>
<dbReference type="GO" id="GO:0007010">
    <property type="term" value="P:cytoskeleton organization"/>
    <property type="evidence" value="ECO:0007669"/>
    <property type="project" value="TreeGrafter"/>
</dbReference>
<feature type="region of interest" description="Disordered" evidence="1">
    <location>
        <begin position="770"/>
        <end position="796"/>
    </location>
</feature>
<dbReference type="Proteomes" id="UP001164286">
    <property type="component" value="Unassembled WGS sequence"/>
</dbReference>
<dbReference type="InterPro" id="IPR012486">
    <property type="entry name" value="Far11/STRP_N"/>
</dbReference>
<evidence type="ECO:0000313" key="4">
    <source>
        <dbReference type="EMBL" id="KAI9639565.1"/>
    </source>
</evidence>
<dbReference type="PANTHER" id="PTHR13239">
    <property type="entry name" value="PROTEIN REQUIRED FOR HYPHAL ANASTOMOSIS HAM-2"/>
    <property type="match status" value="1"/>
</dbReference>
<dbReference type="RefSeq" id="XP_052949342.1">
    <property type="nucleotide sequence ID" value="XM_053086065.1"/>
</dbReference>